<comment type="caution">
    <text evidence="1">The sequence shown here is derived from an EMBL/GenBank/DDBJ whole genome shotgun (WGS) entry which is preliminary data.</text>
</comment>
<sequence>MRKRPRFKSRTPPPMSQLLFISFLFVMISTFLSIWYIDAKIKPVLMDIAKRKTTEFATRAINSAVKFAENYTFDQIARTITDDNGNVSIVGWDSSVVNKINRAATDRVEEFFRSMNRGEPPNYENPLSEPKVYGDTVDELVEKDPTVVEIPIGQATGNAILANLGPKIPVNLELIGSVRTDIKEEREEFGINNVFVTLYVLVEADVQIIVPFTTEVTTVKTRIMIDKHLVMGQVPNFYGGGNKGPSIAVPKKDLQDLP</sequence>
<proteinExistence type="predicted"/>
<dbReference type="AlphaFoldDB" id="A0A511UXC8"/>
<accession>A0A511UXC8</accession>
<organism evidence="1 2">
    <name type="scientific">Cerasibacillus quisquiliarum</name>
    <dbReference type="NCBI Taxonomy" id="227865"/>
    <lineage>
        <taxon>Bacteria</taxon>
        <taxon>Bacillati</taxon>
        <taxon>Bacillota</taxon>
        <taxon>Bacilli</taxon>
        <taxon>Bacillales</taxon>
        <taxon>Bacillaceae</taxon>
        <taxon>Cerasibacillus</taxon>
    </lineage>
</organism>
<evidence type="ECO:0000313" key="1">
    <source>
        <dbReference type="EMBL" id="GEN29792.1"/>
    </source>
</evidence>
<dbReference type="RefSeq" id="WP_146934106.1">
    <property type="nucleotide sequence ID" value="NZ_BJXW01000001.1"/>
</dbReference>
<name>A0A511UXC8_9BACI</name>
<keyword evidence="2" id="KW-1185">Reference proteome</keyword>
<dbReference type="OrthoDB" id="1649278at2"/>
<dbReference type="PIRSF" id="PIRSF021383">
    <property type="entry name" value="YunB"/>
    <property type="match status" value="1"/>
</dbReference>
<evidence type="ECO:0000313" key="2">
    <source>
        <dbReference type="Proteomes" id="UP000321491"/>
    </source>
</evidence>
<dbReference type="InterPro" id="IPR014197">
    <property type="entry name" value="Sporulation_prot_YunB"/>
</dbReference>
<reference evidence="1 2" key="1">
    <citation type="submission" date="2019-07" db="EMBL/GenBank/DDBJ databases">
        <title>Whole genome shotgun sequence of Cerasibacillus quisquiliarum NBRC 102429.</title>
        <authorList>
            <person name="Hosoyama A."/>
            <person name="Uohara A."/>
            <person name="Ohji S."/>
            <person name="Ichikawa N."/>
        </authorList>
    </citation>
    <scope>NUCLEOTIDE SEQUENCE [LARGE SCALE GENOMIC DNA]</scope>
    <source>
        <strain evidence="1 2">NBRC 102429</strain>
    </source>
</reference>
<dbReference type="NCBIfam" id="TIGR02832">
    <property type="entry name" value="spo_yunB"/>
    <property type="match status" value="1"/>
</dbReference>
<dbReference type="EMBL" id="BJXW01000001">
    <property type="protein sequence ID" value="GEN29792.1"/>
    <property type="molecule type" value="Genomic_DNA"/>
</dbReference>
<protein>
    <submittedName>
        <fullName evidence="1">Sporulation protein YunB</fullName>
    </submittedName>
</protein>
<dbReference type="Pfam" id="PF09560">
    <property type="entry name" value="Spore_YunB"/>
    <property type="match status" value="1"/>
</dbReference>
<gene>
    <name evidence="1" type="primary">yunB</name>
    <name evidence="1" type="ORF">CQU01_00300</name>
</gene>
<dbReference type="Proteomes" id="UP000321491">
    <property type="component" value="Unassembled WGS sequence"/>
</dbReference>